<comment type="caution">
    <text evidence="1">The sequence shown here is derived from an EMBL/GenBank/DDBJ whole genome shotgun (WGS) entry which is preliminary data.</text>
</comment>
<gene>
    <name evidence="1" type="ORF">CDAR_21581</name>
</gene>
<evidence type="ECO:0000313" key="2">
    <source>
        <dbReference type="Proteomes" id="UP001054837"/>
    </source>
</evidence>
<accession>A0AAV4VYP4</accession>
<proteinExistence type="predicted"/>
<protein>
    <submittedName>
        <fullName evidence="1">Uncharacterized protein</fullName>
    </submittedName>
</protein>
<dbReference type="AlphaFoldDB" id="A0AAV4VYP4"/>
<evidence type="ECO:0000313" key="1">
    <source>
        <dbReference type="EMBL" id="GIY75497.1"/>
    </source>
</evidence>
<name>A0AAV4VYP4_9ARAC</name>
<reference evidence="1 2" key="1">
    <citation type="submission" date="2021-06" db="EMBL/GenBank/DDBJ databases">
        <title>Caerostris darwini draft genome.</title>
        <authorList>
            <person name="Kono N."/>
            <person name="Arakawa K."/>
        </authorList>
    </citation>
    <scope>NUCLEOTIDE SEQUENCE [LARGE SCALE GENOMIC DNA]</scope>
</reference>
<dbReference type="EMBL" id="BPLQ01013869">
    <property type="protein sequence ID" value="GIY75497.1"/>
    <property type="molecule type" value="Genomic_DNA"/>
</dbReference>
<keyword evidence="2" id="KW-1185">Reference proteome</keyword>
<organism evidence="1 2">
    <name type="scientific">Caerostris darwini</name>
    <dbReference type="NCBI Taxonomy" id="1538125"/>
    <lineage>
        <taxon>Eukaryota</taxon>
        <taxon>Metazoa</taxon>
        <taxon>Ecdysozoa</taxon>
        <taxon>Arthropoda</taxon>
        <taxon>Chelicerata</taxon>
        <taxon>Arachnida</taxon>
        <taxon>Araneae</taxon>
        <taxon>Araneomorphae</taxon>
        <taxon>Entelegynae</taxon>
        <taxon>Araneoidea</taxon>
        <taxon>Araneidae</taxon>
        <taxon>Caerostris</taxon>
    </lineage>
</organism>
<dbReference type="Proteomes" id="UP001054837">
    <property type="component" value="Unassembled WGS sequence"/>
</dbReference>
<sequence length="70" mass="8181">MTPVENPDHETLSHHLKYRSLRRYGAPKWQKDTLLTSCTSMMKAFPKTRDLPLQVPVEFISLYGCLPIEY</sequence>